<dbReference type="InterPro" id="IPR001320">
    <property type="entry name" value="Iontro_rcpt_C"/>
</dbReference>
<keyword evidence="16" id="KW-1185">Reference proteome</keyword>
<keyword evidence="10" id="KW-0325">Glycoprotein</keyword>
<dbReference type="Pfam" id="PF24061">
    <property type="entry name" value="LBD_receptor"/>
    <property type="match status" value="1"/>
</dbReference>
<sequence>MVSEMDNQSDVIDDIQFQILQLKSSREWNPRAKFLIILLNVQDFASEEIQKNLSRKILTVLWSWKVINVVILMECEQHNFIFEKNDSLVNIYTWFPYNDSNNCEDVTNVILMDNWTVDQKFRLGTTLFPNKVSDNLHGCPLKISSFNFEPMIIGMEDKEDGTVDFKGGLEIEMVKMFANSANMSIVFRVPTPENQHWGVKFDNGTWTGLPGEVLSHHTDMTIVNFWYKCHLINEFECLRPHMIDAARWFVPCAKPYPRWMSITRVFNKSLWIGFILSYIIISFFMSFMVKLVNTFLPREHHSKEYSGVIHCLLNFWAIILEESATNNPPRNSSLRTIFLTWVMFCWAMNTVYQTFLTSFLVDPGLQKQLSSEDDILDSKIRYVIFKVITFLLPHLASDRYRRGEDRPDFMACFDQMAFKGDLALVFSTQRLGYIIAASYMDGDGKPLICSFEEIITNQMISIHIIKGFPMVDKFNKLVGKIVDAGL</sequence>
<dbReference type="GO" id="GO:0005886">
    <property type="term" value="C:plasma membrane"/>
    <property type="evidence" value="ECO:0007669"/>
    <property type="project" value="UniProtKB-SubCell"/>
</dbReference>
<evidence type="ECO:0000256" key="3">
    <source>
        <dbReference type="ARBA" id="ARBA00022448"/>
    </source>
</evidence>
<evidence type="ECO:0000256" key="6">
    <source>
        <dbReference type="ARBA" id="ARBA00022989"/>
    </source>
</evidence>
<evidence type="ECO:0000256" key="9">
    <source>
        <dbReference type="ARBA" id="ARBA00023170"/>
    </source>
</evidence>
<evidence type="ECO:0000256" key="2">
    <source>
        <dbReference type="ARBA" id="ARBA00008685"/>
    </source>
</evidence>
<keyword evidence="6 13" id="KW-1133">Transmembrane helix</keyword>
<evidence type="ECO:0000259" key="14">
    <source>
        <dbReference type="SMART" id="SM00918"/>
    </source>
</evidence>
<feature type="domain" description="Ionotropic glutamate receptor L-glutamate and glycine-binding" evidence="14">
    <location>
        <begin position="150"/>
        <end position="215"/>
    </location>
</feature>
<dbReference type="Pfam" id="PF00060">
    <property type="entry name" value="Lig_chan"/>
    <property type="match status" value="1"/>
</dbReference>
<proteinExistence type="inferred from homology"/>
<evidence type="ECO:0000256" key="5">
    <source>
        <dbReference type="ARBA" id="ARBA00022692"/>
    </source>
</evidence>
<keyword evidence="7" id="KW-0406">Ion transport</keyword>
<keyword evidence="4" id="KW-1003">Cell membrane</keyword>
<gene>
    <name evidence="15" type="ORF">L9F63_015505</name>
</gene>
<feature type="transmembrane region" description="Helical" evidence="13">
    <location>
        <begin position="270"/>
        <end position="293"/>
    </location>
</feature>
<dbReference type="PANTHER" id="PTHR42643">
    <property type="entry name" value="IONOTROPIC RECEPTOR 20A-RELATED"/>
    <property type="match status" value="1"/>
</dbReference>
<dbReference type="SMART" id="SM00918">
    <property type="entry name" value="Lig_chan-Glu_bd"/>
    <property type="match status" value="1"/>
</dbReference>
<organism evidence="15 16">
    <name type="scientific">Diploptera punctata</name>
    <name type="common">Pacific beetle cockroach</name>
    <dbReference type="NCBI Taxonomy" id="6984"/>
    <lineage>
        <taxon>Eukaryota</taxon>
        <taxon>Metazoa</taxon>
        <taxon>Ecdysozoa</taxon>
        <taxon>Arthropoda</taxon>
        <taxon>Hexapoda</taxon>
        <taxon>Insecta</taxon>
        <taxon>Pterygota</taxon>
        <taxon>Neoptera</taxon>
        <taxon>Polyneoptera</taxon>
        <taxon>Dictyoptera</taxon>
        <taxon>Blattodea</taxon>
        <taxon>Blaberoidea</taxon>
        <taxon>Blaberidae</taxon>
        <taxon>Diplopterinae</taxon>
        <taxon>Diploptera</taxon>
    </lineage>
</organism>
<reference evidence="15" key="2">
    <citation type="submission" date="2023-05" db="EMBL/GenBank/DDBJ databases">
        <authorList>
            <person name="Fouks B."/>
        </authorList>
    </citation>
    <scope>NUCLEOTIDE SEQUENCE</scope>
    <source>
        <strain evidence="15">Stay&amp;Tobe</strain>
        <tissue evidence="15">Testes</tissue>
    </source>
</reference>
<name>A0AAD8EK16_DIPPU</name>
<dbReference type="Proteomes" id="UP001233999">
    <property type="component" value="Unassembled WGS sequence"/>
</dbReference>
<dbReference type="InterPro" id="IPR052192">
    <property type="entry name" value="Insect_Ionotropic_Sensory_Rcpt"/>
</dbReference>
<comment type="caution">
    <text evidence="15">The sequence shown here is derived from an EMBL/GenBank/DDBJ whole genome shotgun (WGS) entry which is preliminary data.</text>
</comment>
<keyword evidence="5 13" id="KW-0812">Transmembrane</keyword>
<dbReference type="InterPro" id="IPR056198">
    <property type="entry name" value="LBD_receptor"/>
</dbReference>
<dbReference type="SUPFAM" id="SSF53850">
    <property type="entry name" value="Periplasmic binding protein-like II"/>
    <property type="match status" value="1"/>
</dbReference>
<evidence type="ECO:0000256" key="13">
    <source>
        <dbReference type="SAM" id="Phobius"/>
    </source>
</evidence>
<keyword evidence="8 13" id="KW-0472">Membrane</keyword>
<evidence type="ECO:0000256" key="1">
    <source>
        <dbReference type="ARBA" id="ARBA00004651"/>
    </source>
</evidence>
<dbReference type="GO" id="GO:0015276">
    <property type="term" value="F:ligand-gated monoatomic ion channel activity"/>
    <property type="evidence" value="ECO:0007669"/>
    <property type="project" value="InterPro"/>
</dbReference>
<protein>
    <recommendedName>
        <fullName evidence="14">Ionotropic glutamate receptor L-glutamate and glycine-binding domain-containing protein</fullName>
    </recommendedName>
</protein>
<dbReference type="Gene3D" id="1.10.287.70">
    <property type="match status" value="1"/>
</dbReference>
<feature type="transmembrane region" description="Helical" evidence="13">
    <location>
        <begin position="336"/>
        <end position="360"/>
    </location>
</feature>
<dbReference type="AlphaFoldDB" id="A0AAD8EK16"/>
<keyword evidence="3" id="KW-0813">Transport</keyword>
<dbReference type="EMBL" id="JASPKZ010003802">
    <property type="protein sequence ID" value="KAJ9592814.1"/>
    <property type="molecule type" value="Genomic_DNA"/>
</dbReference>
<dbReference type="InterPro" id="IPR019594">
    <property type="entry name" value="Glu/Gly-bd"/>
</dbReference>
<evidence type="ECO:0000256" key="7">
    <source>
        <dbReference type="ARBA" id="ARBA00023065"/>
    </source>
</evidence>
<evidence type="ECO:0000256" key="10">
    <source>
        <dbReference type="ARBA" id="ARBA00023180"/>
    </source>
</evidence>
<accession>A0AAD8EK16</accession>
<comment type="similarity">
    <text evidence="2">Belongs to the glutamate-gated ion channel (TC 1.A.10.1) family.</text>
</comment>
<dbReference type="PANTHER" id="PTHR42643:SF24">
    <property type="entry name" value="IONOTROPIC RECEPTOR 60A"/>
    <property type="match status" value="1"/>
</dbReference>
<evidence type="ECO:0000256" key="12">
    <source>
        <dbReference type="ARBA" id="ARBA00023303"/>
    </source>
</evidence>
<keyword evidence="12" id="KW-0407">Ion channel</keyword>
<comment type="subcellular location">
    <subcellularLocation>
        <location evidence="1">Cell membrane</location>
        <topology evidence="1">Multi-pass membrane protein</topology>
    </subcellularLocation>
</comment>
<keyword evidence="9" id="KW-0675">Receptor</keyword>
<dbReference type="Gene3D" id="3.40.190.10">
    <property type="entry name" value="Periplasmic binding protein-like II"/>
    <property type="match status" value="1"/>
</dbReference>
<evidence type="ECO:0000256" key="8">
    <source>
        <dbReference type="ARBA" id="ARBA00023136"/>
    </source>
</evidence>
<dbReference type="GO" id="GO:0050906">
    <property type="term" value="P:detection of stimulus involved in sensory perception"/>
    <property type="evidence" value="ECO:0007669"/>
    <property type="project" value="UniProtKB-ARBA"/>
</dbReference>
<evidence type="ECO:0000256" key="4">
    <source>
        <dbReference type="ARBA" id="ARBA00022475"/>
    </source>
</evidence>
<keyword evidence="11" id="KW-1071">Ligand-gated ion channel</keyword>
<reference evidence="15" key="1">
    <citation type="journal article" date="2023" name="IScience">
        <title>Live-bearing cockroach genome reveals convergent evolutionary mechanisms linked to viviparity in insects and beyond.</title>
        <authorList>
            <person name="Fouks B."/>
            <person name="Harrison M.C."/>
            <person name="Mikhailova A.A."/>
            <person name="Marchal E."/>
            <person name="English S."/>
            <person name="Carruthers M."/>
            <person name="Jennings E.C."/>
            <person name="Chiamaka E.L."/>
            <person name="Frigard R.A."/>
            <person name="Pippel M."/>
            <person name="Attardo G.M."/>
            <person name="Benoit J.B."/>
            <person name="Bornberg-Bauer E."/>
            <person name="Tobe S.S."/>
        </authorList>
    </citation>
    <scope>NUCLEOTIDE SEQUENCE</scope>
    <source>
        <strain evidence="15">Stay&amp;Tobe</strain>
    </source>
</reference>
<evidence type="ECO:0000313" key="16">
    <source>
        <dbReference type="Proteomes" id="UP001233999"/>
    </source>
</evidence>
<evidence type="ECO:0000313" key="15">
    <source>
        <dbReference type="EMBL" id="KAJ9592814.1"/>
    </source>
</evidence>
<evidence type="ECO:0000256" key="11">
    <source>
        <dbReference type="ARBA" id="ARBA00023286"/>
    </source>
</evidence>